<reference evidence="2" key="1">
    <citation type="journal article" date="2023" name="G3 (Bethesda)">
        <title>Genome assembly and association tests identify interacting loci associated with vigor, precocity, and sex in interspecific pistachio rootstocks.</title>
        <authorList>
            <person name="Palmer W."/>
            <person name="Jacygrad E."/>
            <person name="Sagayaradj S."/>
            <person name="Cavanaugh K."/>
            <person name="Han R."/>
            <person name="Bertier L."/>
            <person name="Beede B."/>
            <person name="Kafkas S."/>
            <person name="Golino D."/>
            <person name="Preece J."/>
            <person name="Michelmore R."/>
        </authorList>
    </citation>
    <scope>NUCLEOTIDE SEQUENCE [LARGE SCALE GENOMIC DNA]</scope>
</reference>
<gene>
    <name evidence="1" type="ORF">Patl1_18094</name>
</gene>
<accession>A0ACC1BY92</accession>
<keyword evidence="2" id="KW-1185">Reference proteome</keyword>
<dbReference type="Proteomes" id="UP001164250">
    <property type="component" value="Chromosome 2"/>
</dbReference>
<name>A0ACC1BY92_9ROSI</name>
<sequence length="92" mass="9937">MAPSLSKNALDSLGLLDGELTSSIILKGYTFLANGHPILTKVPTNIIATPSHHHLTLQIRHRARRAASWDLKWTSPKAGMCCLSTNSEESGS</sequence>
<protein>
    <submittedName>
        <fullName evidence="1">Uncharacterized protein</fullName>
    </submittedName>
</protein>
<evidence type="ECO:0000313" key="1">
    <source>
        <dbReference type="EMBL" id="KAJ0104733.1"/>
    </source>
</evidence>
<organism evidence="1 2">
    <name type="scientific">Pistacia atlantica</name>
    <dbReference type="NCBI Taxonomy" id="434234"/>
    <lineage>
        <taxon>Eukaryota</taxon>
        <taxon>Viridiplantae</taxon>
        <taxon>Streptophyta</taxon>
        <taxon>Embryophyta</taxon>
        <taxon>Tracheophyta</taxon>
        <taxon>Spermatophyta</taxon>
        <taxon>Magnoliopsida</taxon>
        <taxon>eudicotyledons</taxon>
        <taxon>Gunneridae</taxon>
        <taxon>Pentapetalae</taxon>
        <taxon>rosids</taxon>
        <taxon>malvids</taxon>
        <taxon>Sapindales</taxon>
        <taxon>Anacardiaceae</taxon>
        <taxon>Pistacia</taxon>
    </lineage>
</organism>
<evidence type="ECO:0000313" key="2">
    <source>
        <dbReference type="Proteomes" id="UP001164250"/>
    </source>
</evidence>
<comment type="caution">
    <text evidence="1">The sequence shown here is derived from an EMBL/GenBank/DDBJ whole genome shotgun (WGS) entry which is preliminary data.</text>
</comment>
<proteinExistence type="predicted"/>
<dbReference type="EMBL" id="CM047898">
    <property type="protein sequence ID" value="KAJ0104733.1"/>
    <property type="molecule type" value="Genomic_DNA"/>
</dbReference>